<name>A0ABN0B0E7_9ACTN</name>
<dbReference type="RefSeq" id="WP_006303933.1">
    <property type="nucleotide sequence ID" value="NZ_AEDQ01000017.1"/>
</dbReference>
<organism evidence="2 3">
    <name type="scientific">Fannyhessea vaginae PB189-T1-4</name>
    <dbReference type="NCBI Taxonomy" id="866774"/>
    <lineage>
        <taxon>Bacteria</taxon>
        <taxon>Bacillati</taxon>
        <taxon>Actinomycetota</taxon>
        <taxon>Coriobacteriia</taxon>
        <taxon>Coriobacteriales</taxon>
        <taxon>Atopobiaceae</taxon>
        <taxon>Fannyhessea</taxon>
    </lineage>
</organism>
<evidence type="ECO:0000313" key="3">
    <source>
        <dbReference type="Proteomes" id="UP000004431"/>
    </source>
</evidence>
<dbReference type="InterPro" id="IPR033932">
    <property type="entry name" value="YtcJ-like"/>
</dbReference>
<gene>
    <name evidence="2" type="ORF">HMPREF9248_0895</name>
</gene>
<dbReference type="SUPFAM" id="SSF51338">
    <property type="entry name" value="Composite domain of metallo-dependent hydrolases"/>
    <property type="match status" value="1"/>
</dbReference>
<dbReference type="Gene3D" id="3.10.310.70">
    <property type="match status" value="1"/>
</dbReference>
<protein>
    <submittedName>
        <fullName evidence="2">Amidohydrolase family protein</fullName>
    </submittedName>
</protein>
<dbReference type="CDD" id="cd01300">
    <property type="entry name" value="YtcJ_like"/>
    <property type="match status" value="1"/>
</dbReference>
<dbReference type="Pfam" id="PF07969">
    <property type="entry name" value="Amidohydro_3"/>
    <property type="match status" value="1"/>
</dbReference>
<accession>A0ABN0B0E7</accession>
<dbReference type="InterPro" id="IPR011059">
    <property type="entry name" value="Metal-dep_hydrolase_composite"/>
</dbReference>
<reference evidence="2 3" key="1">
    <citation type="submission" date="2010-08" db="EMBL/GenBank/DDBJ databases">
        <authorList>
            <person name="Durkin A.S."/>
            <person name="Madupu R."/>
            <person name="Torralba M."/>
            <person name="Gillis M."/>
            <person name="Methe B."/>
            <person name="Sutton G."/>
            <person name="Nelson K.E."/>
        </authorList>
    </citation>
    <scope>NUCLEOTIDE SEQUENCE [LARGE SCALE GENOMIC DNA]</scope>
    <source>
        <strain evidence="2 3">PB189-T1-4</strain>
    </source>
</reference>
<evidence type="ECO:0000313" key="2">
    <source>
        <dbReference type="EMBL" id="EFL44225.1"/>
    </source>
</evidence>
<evidence type="ECO:0000259" key="1">
    <source>
        <dbReference type="Pfam" id="PF07969"/>
    </source>
</evidence>
<dbReference type="Gene3D" id="2.30.40.10">
    <property type="entry name" value="Urease, subunit C, domain 1"/>
    <property type="match status" value="1"/>
</dbReference>
<dbReference type="PANTHER" id="PTHR22642:SF2">
    <property type="entry name" value="PROTEIN LONG AFTER FAR-RED 3"/>
    <property type="match status" value="1"/>
</dbReference>
<feature type="domain" description="Amidohydrolase 3" evidence="1">
    <location>
        <begin position="61"/>
        <end position="548"/>
    </location>
</feature>
<dbReference type="EMBL" id="AEDQ01000017">
    <property type="protein sequence ID" value="EFL44225.1"/>
    <property type="molecule type" value="Genomic_DNA"/>
</dbReference>
<proteinExistence type="predicted"/>
<dbReference type="PANTHER" id="PTHR22642">
    <property type="entry name" value="IMIDAZOLONEPROPIONASE"/>
    <property type="match status" value="1"/>
</dbReference>
<dbReference type="InterPro" id="IPR013108">
    <property type="entry name" value="Amidohydro_3"/>
</dbReference>
<comment type="caution">
    <text evidence="2">The sequence shown here is derived from an EMBL/GenBank/DDBJ whole genome shotgun (WGS) entry which is preliminary data.</text>
</comment>
<dbReference type="Gene3D" id="3.20.20.140">
    <property type="entry name" value="Metal-dependent hydrolases"/>
    <property type="match status" value="1"/>
</dbReference>
<sequence length="551" mass="61061">MSAYSNMNASVQLDSVIASTHMYINKFIPQDACALLIRGGKIVARVPYAQAALYKNEARQYIDVGDAFVCPGFHDAHQHVFHTAVFPSRIATSYCGKNELDCARHLREFAATIPNQHWVLGQGYRNWLWHPSDVPTKATLDEAIPHRPVAMYAGDCHNLWLNSCALSELGITRATQPCAGGIIERDKDGKPTGVLREAAAMMYAARIFSSFSATTLKDIYKSYVEHMLAQGVTSVCDMALSPLEGADCVREDIFESLEQEGELALRVHLYPQLVQNLDRILNLRARLHGPRLRACGMKQFFDGVSSAHTAWLQKPYANPYFPGDCGRPTIQPERMKELVNNALSQHIAVRIHAIGDKSVHVALGIIRDAQCAYGLPEHGRNSLEHLENLYYDDAVQLARLGVVASVQPQHATIDAAQPLRDLGQERSNFMWPFHTYTKLGVHMAFGTDAPCSTSDSRQVLSCAVTRSDAFTREPQGGFIPSEKISIIDAIDAYTRGSAYVTGRESELGTLDVGKYADLFVSNQNLLTLDPYAFQDVRVRATFLAGRCVWEA</sequence>
<dbReference type="Proteomes" id="UP000004431">
    <property type="component" value="Unassembled WGS sequence"/>
</dbReference>
<dbReference type="SUPFAM" id="SSF51556">
    <property type="entry name" value="Metallo-dependent hydrolases"/>
    <property type="match status" value="1"/>
</dbReference>
<keyword evidence="3" id="KW-1185">Reference proteome</keyword>
<dbReference type="InterPro" id="IPR032466">
    <property type="entry name" value="Metal_Hydrolase"/>
</dbReference>